<dbReference type="InterPro" id="IPR001900">
    <property type="entry name" value="RNase_II/R"/>
</dbReference>
<evidence type="ECO:0000259" key="1">
    <source>
        <dbReference type="SMART" id="SM00955"/>
    </source>
</evidence>
<dbReference type="GO" id="GO:0003723">
    <property type="term" value="F:RNA binding"/>
    <property type="evidence" value="ECO:0007669"/>
    <property type="project" value="InterPro"/>
</dbReference>
<dbReference type="RefSeq" id="WP_076199957.1">
    <property type="nucleotide sequence ID" value="NZ_CP019236.1"/>
</dbReference>
<evidence type="ECO:0000313" key="3">
    <source>
        <dbReference type="Proteomes" id="UP000186609"/>
    </source>
</evidence>
<dbReference type="Pfam" id="PF00773">
    <property type="entry name" value="RNB"/>
    <property type="match status" value="1"/>
</dbReference>
<dbReference type="InterPro" id="IPR040596">
    <property type="entry name" value="RNase_II_C_S1"/>
</dbReference>
<dbReference type="GO" id="GO:0004540">
    <property type="term" value="F:RNA nuclease activity"/>
    <property type="evidence" value="ECO:0007669"/>
    <property type="project" value="InterPro"/>
</dbReference>
<gene>
    <name evidence="2" type="ORF">RD110_13465</name>
</gene>
<protein>
    <submittedName>
        <fullName evidence="2">Ribonuclease II</fullName>
    </submittedName>
</protein>
<dbReference type="EMBL" id="CP019236">
    <property type="protein sequence ID" value="APW38078.1"/>
    <property type="molecule type" value="Genomic_DNA"/>
</dbReference>
<sequence length="484" mass="52115">MEPINLQRFAVQAMLSRGLLPAFSPEALQEAEAARRIGPERSGDLRDLRSLTWFSIDNDDTLDLDQLSVAEALPSGNTRLMVAVADVDALVRQGGAVDAHAAVNTTSVYTAAGVFAMLAECLSTDATSLHQGQERLTLVVDMQVDASGTVASADVYRALVLNHAKLTYDGVSAWLNGDAPALPQFERVPGLEAQLRLHDTLAGQLRQWRQQRGALNMNTVSARPVFVDGQLTDLQPDTKNRAKDLIADLMIAANAATARFLAEKNFPSLRRFLQAPRRWDRIEALAAGHGVTLPAEPDALALEHFLMAQRADNPAGFADLSLAVVKMLGSGEYLAAPAGTDGQGHFGLAVNDYAHSTAPNRRYPDLVTQRLLKAAIAGAPPPYSLDELTVIARHCTLQEDNASKVEREVLKAAGAWLLQGRIGELFDAIVTGAAPKGTYVRIARPLLEGRVVRGFEGLDVGDKLQVRLVAVDADKSHIDFESAS</sequence>
<proteinExistence type="predicted"/>
<dbReference type="PANTHER" id="PTHR23355">
    <property type="entry name" value="RIBONUCLEASE"/>
    <property type="match status" value="1"/>
</dbReference>
<accession>A0A1P8JWG6</accession>
<dbReference type="SUPFAM" id="SSF50249">
    <property type="entry name" value="Nucleic acid-binding proteins"/>
    <property type="match status" value="1"/>
</dbReference>
<keyword evidence="3" id="KW-1185">Reference proteome</keyword>
<dbReference type="InterPro" id="IPR050180">
    <property type="entry name" value="RNR_Ribonuclease"/>
</dbReference>
<dbReference type="PANTHER" id="PTHR23355:SF37">
    <property type="entry name" value="EXORIBONUCLEASE 2"/>
    <property type="match status" value="1"/>
</dbReference>
<dbReference type="Proteomes" id="UP000186609">
    <property type="component" value="Chromosome"/>
</dbReference>
<dbReference type="KEGG" id="rhy:RD110_13465"/>
<dbReference type="InterPro" id="IPR012340">
    <property type="entry name" value="NA-bd_OB-fold"/>
</dbReference>
<evidence type="ECO:0000313" key="2">
    <source>
        <dbReference type="EMBL" id="APW38078.1"/>
    </source>
</evidence>
<dbReference type="GO" id="GO:0006402">
    <property type="term" value="P:mRNA catabolic process"/>
    <property type="evidence" value="ECO:0007669"/>
    <property type="project" value="TreeGrafter"/>
</dbReference>
<dbReference type="GO" id="GO:0005829">
    <property type="term" value="C:cytosol"/>
    <property type="evidence" value="ECO:0007669"/>
    <property type="project" value="TreeGrafter"/>
</dbReference>
<dbReference type="SMART" id="SM00955">
    <property type="entry name" value="RNB"/>
    <property type="match status" value="1"/>
</dbReference>
<feature type="domain" description="RNB" evidence="1">
    <location>
        <begin position="45"/>
        <end position="378"/>
    </location>
</feature>
<dbReference type="OrthoDB" id="9764149at2"/>
<reference evidence="2 3" key="1">
    <citation type="submission" date="2017-01" db="EMBL/GenBank/DDBJ databases">
        <authorList>
            <person name="Mah S.A."/>
            <person name="Swanson W.J."/>
            <person name="Moy G.W."/>
            <person name="Vacquier V.D."/>
        </authorList>
    </citation>
    <scope>NUCLEOTIDE SEQUENCE [LARGE SCALE GENOMIC DNA]</scope>
    <source>
        <strain evidence="2 3">DCY110</strain>
    </source>
</reference>
<dbReference type="Pfam" id="PF18614">
    <property type="entry name" value="RNase_II_C_S1"/>
    <property type="match status" value="1"/>
</dbReference>
<organism evidence="2 3">
    <name type="scientific">Rhodoferax koreensis</name>
    <dbReference type="NCBI Taxonomy" id="1842727"/>
    <lineage>
        <taxon>Bacteria</taxon>
        <taxon>Pseudomonadati</taxon>
        <taxon>Pseudomonadota</taxon>
        <taxon>Betaproteobacteria</taxon>
        <taxon>Burkholderiales</taxon>
        <taxon>Comamonadaceae</taxon>
        <taxon>Rhodoferax</taxon>
    </lineage>
</organism>
<dbReference type="AlphaFoldDB" id="A0A1P8JWG6"/>
<dbReference type="STRING" id="1842727.RD110_13465"/>
<name>A0A1P8JWG6_9BURK</name>